<sequence>MFKSDTFEKHHCGLPWLHFVHTHGRSKMVFDGYFFTAVISKLLPPSNIAVISAMQNDCSIDSSYSYGGCVLPLAQHEDVQACLTSSDFEG</sequence>
<name>A0AAN9IDS9_CROPI</name>
<reference evidence="1 2" key="1">
    <citation type="submission" date="2024-01" db="EMBL/GenBank/DDBJ databases">
        <title>The genomes of 5 underutilized Papilionoideae crops provide insights into root nodulation and disease resistanc.</title>
        <authorList>
            <person name="Yuan L."/>
        </authorList>
    </citation>
    <scope>NUCLEOTIDE SEQUENCE [LARGE SCALE GENOMIC DNA]</scope>
    <source>
        <strain evidence="1">ZHUSHIDOU_FW_LH</strain>
        <tissue evidence="1">Leaf</tissue>
    </source>
</reference>
<dbReference type="AlphaFoldDB" id="A0AAN9IDS9"/>
<organism evidence="1 2">
    <name type="scientific">Crotalaria pallida</name>
    <name type="common">Smooth rattlebox</name>
    <name type="synonym">Crotalaria striata</name>
    <dbReference type="NCBI Taxonomy" id="3830"/>
    <lineage>
        <taxon>Eukaryota</taxon>
        <taxon>Viridiplantae</taxon>
        <taxon>Streptophyta</taxon>
        <taxon>Embryophyta</taxon>
        <taxon>Tracheophyta</taxon>
        <taxon>Spermatophyta</taxon>
        <taxon>Magnoliopsida</taxon>
        <taxon>eudicotyledons</taxon>
        <taxon>Gunneridae</taxon>
        <taxon>Pentapetalae</taxon>
        <taxon>rosids</taxon>
        <taxon>fabids</taxon>
        <taxon>Fabales</taxon>
        <taxon>Fabaceae</taxon>
        <taxon>Papilionoideae</taxon>
        <taxon>50 kb inversion clade</taxon>
        <taxon>genistoids sensu lato</taxon>
        <taxon>core genistoids</taxon>
        <taxon>Crotalarieae</taxon>
        <taxon>Crotalaria</taxon>
    </lineage>
</organism>
<accession>A0AAN9IDS9</accession>
<evidence type="ECO:0000313" key="2">
    <source>
        <dbReference type="Proteomes" id="UP001372338"/>
    </source>
</evidence>
<dbReference type="Proteomes" id="UP001372338">
    <property type="component" value="Unassembled WGS sequence"/>
</dbReference>
<gene>
    <name evidence="1" type="ORF">RIF29_18314</name>
</gene>
<dbReference type="EMBL" id="JAYWIO010000003">
    <property type="protein sequence ID" value="KAK7277163.1"/>
    <property type="molecule type" value="Genomic_DNA"/>
</dbReference>
<keyword evidence="2" id="KW-1185">Reference proteome</keyword>
<comment type="caution">
    <text evidence="1">The sequence shown here is derived from an EMBL/GenBank/DDBJ whole genome shotgun (WGS) entry which is preliminary data.</text>
</comment>
<evidence type="ECO:0000313" key="1">
    <source>
        <dbReference type="EMBL" id="KAK7277163.1"/>
    </source>
</evidence>
<proteinExistence type="predicted"/>
<protein>
    <submittedName>
        <fullName evidence="1">Uncharacterized protein</fullName>
    </submittedName>
</protein>